<accession>A0A1Y0VVI8</accession>
<dbReference type="FunFam" id="3.40.50.720:FF:000159">
    <property type="entry name" value="dTDP-4-dehydrorhamnose reductase"/>
    <property type="match status" value="1"/>
</dbReference>
<reference evidence="4 5" key="1">
    <citation type="submission" date="2017-05" db="EMBL/GenBank/DDBJ databases">
        <title>Genome sequence of Pediococcus pentosaceus strain SRCM100892.</title>
        <authorList>
            <person name="Cho S.H."/>
        </authorList>
    </citation>
    <scope>NUCLEOTIDE SEQUENCE [LARGE SCALE GENOMIC DNA]</scope>
    <source>
        <strain evidence="4 5">SRCM100892</strain>
    </source>
</reference>
<dbReference type="InterPro" id="IPR005913">
    <property type="entry name" value="dTDP_dehydrorham_reduct"/>
</dbReference>
<dbReference type="Proteomes" id="UP000196118">
    <property type="component" value="Chromosome"/>
</dbReference>
<evidence type="ECO:0000256" key="1">
    <source>
        <dbReference type="ARBA" id="ARBA00010944"/>
    </source>
</evidence>
<dbReference type="SUPFAM" id="SSF51735">
    <property type="entry name" value="NAD(P)-binding Rossmann-fold domains"/>
    <property type="match status" value="1"/>
</dbReference>
<dbReference type="Pfam" id="PF04321">
    <property type="entry name" value="RmlD_sub_bind"/>
    <property type="match status" value="1"/>
</dbReference>
<organism evidence="4 5">
    <name type="scientific">Pediococcus pentosaceus</name>
    <dbReference type="NCBI Taxonomy" id="1255"/>
    <lineage>
        <taxon>Bacteria</taxon>
        <taxon>Bacillati</taxon>
        <taxon>Bacillota</taxon>
        <taxon>Bacilli</taxon>
        <taxon>Lactobacillales</taxon>
        <taxon>Lactobacillaceae</taxon>
        <taxon>Pediococcus</taxon>
    </lineage>
</organism>
<dbReference type="EMBL" id="CP021474">
    <property type="protein sequence ID" value="ARW20146.1"/>
    <property type="molecule type" value="Genomic_DNA"/>
</dbReference>
<dbReference type="CDD" id="cd05254">
    <property type="entry name" value="dTDP_HR_like_SDR_e"/>
    <property type="match status" value="1"/>
</dbReference>
<evidence type="ECO:0000313" key="4">
    <source>
        <dbReference type="EMBL" id="ARW20146.1"/>
    </source>
</evidence>
<dbReference type="NCBIfam" id="TIGR01214">
    <property type="entry name" value="rmlD"/>
    <property type="match status" value="1"/>
</dbReference>
<dbReference type="Gene3D" id="3.40.50.720">
    <property type="entry name" value="NAD(P)-binding Rossmann-like Domain"/>
    <property type="match status" value="1"/>
</dbReference>
<dbReference type="GO" id="GO:0019305">
    <property type="term" value="P:dTDP-rhamnose biosynthetic process"/>
    <property type="evidence" value="ECO:0007669"/>
    <property type="project" value="UniProtKB-UniPathway"/>
</dbReference>
<keyword evidence="2 4" id="KW-0560">Oxidoreductase</keyword>
<evidence type="ECO:0000259" key="3">
    <source>
        <dbReference type="Pfam" id="PF04321"/>
    </source>
</evidence>
<protein>
    <recommendedName>
        <fullName evidence="2">dTDP-4-dehydrorhamnose reductase</fullName>
        <ecNumber evidence="2">1.1.1.133</ecNumber>
    </recommendedName>
</protein>
<dbReference type="InterPro" id="IPR036291">
    <property type="entry name" value="NAD(P)-bd_dom_sf"/>
</dbReference>
<dbReference type="AlphaFoldDB" id="A0A1Y0VVI8"/>
<comment type="function">
    <text evidence="2">Catalyzes the reduction of dTDP-6-deoxy-L-lyxo-4-hexulose to yield dTDP-L-rhamnose.</text>
</comment>
<proteinExistence type="inferred from homology"/>
<dbReference type="EC" id="1.1.1.133" evidence="2"/>
<dbReference type="Gene3D" id="3.90.25.10">
    <property type="entry name" value="UDP-galactose 4-epimerase, domain 1"/>
    <property type="match status" value="1"/>
</dbReference>
<dbReference type="PANTHER" id="PTHR10491:SF4">
    <property type="entry name" value="METHIONINE ADENOSYLTRANSFERASE 2 SUBUNIT BETA"/>
    <property type="match status" value="1"/>
</dbReference>
<dbReference type="UniPathway" id="UPA00124"/>
<dbReference type="GO" id="GO:0008831">
    <property type="term" value="F:dTDP-4-dehydrorhamnose reductase activity"/>
    <property type="evidence" value="ECO:0007669"/>
    <property type="project" value="UniProtKB-EC"/>
</dbReference>
<sequence length="280" mass="31955">MDNLIIGANGQLGTELRKLLDEKRIDYTATNSKELDITDKVAVETLFDKNTPKYVYHCAAFTAVDDAEEEPGKGLNQKVNVQGTKNVAEAAEKIGATLIYISTDYVFDGNNTGMYTENDQPNPKNEYGKAKWEGEQIVSSTMSKYYVIRTSWVYGEFGKNFVFTMLNLAKTHDKLTVVNDQIGRPTWTRTLAEFMLYATEKDLEYGLYQLSNEDECSWYEFAKEILKDKKVKVLPVTSKEYPQKAYRPKHSVMDLSKTKSTGFKIVDWKEALSKFLENVD</sequence>
<evidence type="ECO:0000313" key="5">
    <source>
        <dbReference type="Proteomes" id="UP000196118"/>
    </source>
</evidence>
<comment type="pathway">
    <text evidence="2">Carbohydrate biosynthesis; dTDP-L-rhamnose biosynthesis.</text>
</comment>
<gene>
    <name evidence="4" type="primary">rfbD</name>
    <name evidence="4" type="ORF">S100892_01602</name>
</gene>
<evidence type="ECO:0000256" key="2">
    <source>
        <dbReference type="RuleBase" id="RU364082"/>
    </source>
</evidence>
<name>A0A1Y0VVI8_PEDPE</name>
<feature type="domain" description="RmlD-like substrate binding" evidence="3">
    <location>
        <begin position="3"/>
        <end position="279"/>
    </location>
</feature>
<dbReference type="GO" id="GO:0005829">
    <property type="term" value="C:cytosol"/>
    <property type="evidence" value="ECO:0007669"/>
    <property type="project" value="TreeGrafter"/>
</dbReference>
<dbReference type="InterPro" id="IPR029903">
    <property type="entry name" value="RmlD-like-bd"/>
</dbReference>
<comment type="similarity">
    <text evidence="1 2">Belongs to the dTDP-4-dehydrorhamnose reductase family.</text>
</comment>
<dbReference type="PANTHER" id="PTHR10491">
    <property type="entry name" value="DTDP-4-DEHYDRORHAMNOSE REDUCTASE"/>
    <property type="match status" value="1"/>
</dbReference>
<keyword evidence="2" id="KW-0521">NADP</keyword>